<evidence type="ECO:0000313" key="2">
    <source>
        <dbReference type="Proteomes" id="UP000653454"/>
    </source>
</evidence>
<dbReference type="Proteomes" id="UP000653454">
    <property type="component" value="Unassembled WGS sequence"/>
</dbReference>
<name>A0A8S4EN74_PLUXY</name>
<evidence type="ECO:0000313" key="1">
    <source>
        <dbReference type="EMBL" id="CAG9116377.1"/>
    </source>
</evidence>
<sequence length="153" mass="17309">MTAIRRDRLRESKRSCLSEGTRSPRQETVKKAASDQEVARRMAGDRLSPDEPALARGGRTASGAVVYRRLSSENEYDVDKDSKRYEEVTLSDNLKRVRDNLENVEFIDDDDAKEVEAVASVKEEDNKTPSDEEGSQKAITTEAIVYEQPRRSQ</sequence>
<dbReference type="AlphaFoldDB" id="A0A8S4EN74"/>
<reference evidence="1" key="1">
    <citation type="submission" date="2020-11" db="EMBL/GenBank/DDBJ databases">
        <authorList>
            <person name="Whiteford S."/>
        </authorList>
    </citation>
    <scope>NUCLEOTIDE SEQUENCE</scope>
</reference>
<dbReference type="EMBL" id="CAJHNJ030000018">
    <property type="protein sequence ID" value="CAG9116377.1"/>
    <property type="molecule type" value="Genomic_DNA"/>
</dbReference>
<organism evidence="1 2">
    <name type="scientific">Plutella xylostella</name>
    <name type="common">Diamondback moth</name>
    <name type="synonym">Plutella maculipennis</name>
    <dbReference type="NCBI Taxonomy" id="51655"/>
    <lineage>
        <taxon>Eukaryota</taxon>
        <taxon>Metazoa</taxon>
        <taxon>Ecdysozoa</taxon>
        <taxon>Arthropoda</taxon>
        <taxon>Hexapoda</taxon>
        <taxon>Insecta</taxon>
        <taxon>Pterygota</taxon>
        <taxon>Neoptera</taxon>
        <taxon>Endopterygota</taxon>
        <taxon>Lepidoptera</taxon>
        <taxon>Glossata</taxon>
        <taxon>Ditrysia</taxon>
        <taxon>Yponomeutoidea</taxon>
        <taxon>Plutellidae</taxon>
        <taxon>Plutella</taxon>
    </lineage>
</organism>
<protein>
    <submittedName>
        <fullName evidence="1">(diamondback moth) hypothetical protein</fullName>
    </submittedName>
</protein>
<keyword evidence="2" id="KW-1185">Reference proteome</keyword>
<proteinExistence type="predicted"/>
<accession>A0A8S4EN74</accession>
<gene>
    <name evidence="1" type="ORF">PLXY2_LOCUS6018</name>
</gene>
<comment type="caution">
    <text evidence="1">The sequence shown here is derived from an EMBL/GenBank/DDBJ whole genome shotgun (WGS) entry which is preliminary data.</text>
</comment>